<keyword evidence="3" id="KW-1185">Reference proteome</keyword>
<accession>A0A812W1T4</accession>
<proteinExistence type="predicted"/>
<comment type="caution">
    <text evidence="2">The sequence shown here is derived from an EMBL/GenBank/DDBJ whole genome shotgun (WGS) entry which is preliminary data.</text>
</comment>
<dbReference type="SUPFAM" id="SSF53474">
    <property type="entry name" value="alpha/beta-Hydrolases"/>
    <property type="match status" value="1"/>
</dbReference>
<dbReference type="EMBL" id="CAJNIZ010043243">
    <property type="protein sequence ID" value="CAE7654960.1"/>
    <property type="molecule type" value="Genomic_DNA"/>
</dbReference>
<dbReference type="AlphaFoldDB" id="A0A812W1T4"/>
<organism evidence="2 3">
    <name type="scientific">Symbiodinium pilosum</name>
    <name type="common">Dinoflagellate</name>
    <dbReference type="NCBI Taxonomy" id="2952"/>
    <lineage>
        <taxon>Eukaryota</taxon>
        <taxon>Sar</taxon>
        <taxon>Alveolata</taxon>
        <taxon>Dinophyceae</taxon>
        <taxon>Suessiales</taxon>
        <taxon>Symbiodiniaceae</taxon>
        <taxon>Symbiodinium</taxon>
    </lineage>
</organism>
<dbReference type="Proteomes" id="UP000649617">
    <property type="component" value="Unassembled WGS sequence"/>
</dbReference>
<keyword evidence="1" id="KW-0732">Signal</keyword>
<sequence length="302" mass="33129">MAARIWLCWLPCGLAKIGWPLGWPTSLEFLSKGSDAEFFEFVNPLADMTELSYTATWGTYYKPSAQNQSVEGWRRMWPEANPVEGGMRALTFVQERSGRGVVVFRGTDLDSSGTSGQADACANAELAHAPLPGYCNQFTSFQLDYVSRALDIARKAAEVHPTVEWLYTGHSLGAELANVVGAVRGAAVLGFAAPAVLPVLRDRTAVDPHQLPFWKSLSLYNELDPLRFQALGQLPGANCSWVNQPDVPSCDVCELHGKIDEGSPECKQCFYKTHILKSYLALLRSGQRPVCPDAELGDYLVV</sequence>
<feature type="chain" id="PRO_5032914569" evidence="1">
    <location>
        <begin position="16"/>
        <end position="302"/>
    </location>
</feature>
<gene>
    <name evidence="2" type="primary">rplX</name>
    <name evidence="2" type="ORF">SPIL2461_LOCUS17568</name>
</gene>
<name>A0A812W1T4_SYMPI</name>
<dbReference type="OrthoDB" id="437276at2759"/>
<evidence type="ECO:0000313" key="3">
    <source>
        <dbReference type="Proteomes" id="UP000649617"/>
    </source>
</evidence>
<reference evidence="2" key="1">
    <citation type="submission" date="2021-02" db="EMBL/GenBank/DDBJ databases">
        <authorList>
            <person name="Dougan E. K."/>
            <person name="Rhodes N."/>
            <person name="Thang M."/>
            <person name="Chan C."/>
        </authorList>
    </citation>
    <scope>NUCLEOTIDE SEQUENCE</scope>
</reference>
<evidence type="ECO:0000256" key="1">
    <source>
        <dbReference type="SAM" id="SignalP"/>
    </source>
</evidence>
<dbReference type="InterPro" id="IPR029058">
    <property type="entry name" value="AB_hydrolase_fold"/>
</dbReference>
<feature type="signal peptide" evidence="1">
    <location>
        <begin position="1"/>
        <end position="15"/>
    </location>
</feature>
<protein>
    <submittedName>
        <fullName evidence="2">RplX protein</fullName>
    </submittedName>
</protein>
<dbReference type="Gene3D" id="3.40.50.1820">
    <property type="entry name" value="alpha/beta hydrolase"/>
    <property type="match status" value="1"/>
</dbReference>
<evidence type="ECO:0000313" key="2">
    <source>
        <dbReference type="EMBL" id="CAE7654960.1"/>
    </source>
</evidence>